<dbReference type="Proteomes" id="UP000321579">
    <property type="component" value="Unassembled WGS sequence"/>
</dbReference>
<keyword evidence="6" id="KW-1185">Reference proteome</keyword>
<name>A0A1B9DHM2_9FLAO</name>
<dbReference type="Gene3D" id="1.25.40.390">
    <property type="match status" value="1"/>
</dbReference>
<evidence type="ECO:0000313" key="2">
    <source>
        <dbReference type="EMBL" id="GEL11931.1"/>
    </source>
</evidence>
<dbReference type="STRING" id="551990.SAMN05192550_2344"/>
<dbReference type="Proteomes" id="UP000093226">
    <property type="component" value="Unassembled WGS sequence"/>
</dbReference>
<evidence type="ECO:0000313" key="4">
    <source>
        <dbReference type="EMBL" id="SDJ56348.1"/>
    </source>
</evidence>
<dbReference type="InterPro" id="IPR011990">
    <property type="entry name" value="TPR-like_helical_dom_sf"/>
</dbReference>
<reference evidence="3" key="2">
    <citation type="submission" date="2016-03" db="EMBL/GenBank/DDBJ databases">
        <authorList>
            <person name="Ploux O."/>
        </authorList>
    </citation>
    <scope>NUCLEOTIDE SEQUENCE</scope>
    <source>
        <strain evidence="3">NBRC 105008</strain>
    </source>
</reference>
<keyword evidence="1" id="KW-0732">Signal</keyword>
<proteinExistence type="predicted"/>
<evidence type="ECO:0000313" key="5">
    <source>
        <dbReference type="Proteomes" id="UP000093226"/>
    </source>
</evidence>
<accession>A0A1B9DHM2</accession>
<evidence type="ECO:0000313" key="6">
    <source>
        <dbReference type="Proteomes" id="UP000182367"/>
    </source>
</evidence>
<dbReference type="InterPro" id="IPR041662">
    <property type="entry name" value="SusD-like_2"/>
</dbReference>
<dbReference type="EMBL" id="FNEO01000004">
    <property type="protein sequence ID" value="SDJ56348.1"/>
    <property type="molecule type" value="Genomic_DNA"/>
</dbReference>
<evidence type="ECO:0000313" key="3">
    <source>
        <dbReference type="EMBL" id="OCB69139.1"/>
    </source>
</evidence>
<organism evidence="3 5">
    <name type="scientific">Flavobacterium glycines</name>
    <dbReference type="NCBI Taxonomy" id="551990"/>
    <lineage>
        <taxon>Bacteria</taxon>
        <taxon>Pseudomonadati</taxon>
        <taxon>Bacteroidota</taxon>
        <taxon>Flavobacteriia</taxon>
        <taxon>Flavobacteriales</taxon>
        <taxon>Flavobacteriaceae</taxon>
        <taxon>Flavobacterium</taxon>
    </lineage>
</organism>
<reference evidence="2 7" key="4">
    <citation type="submission" date="2019-07" db="EMBL/GenBank/DDBJ databases">
        <title>Whole genome shotgun sequence of Flavobacterium glycines NBRC 105008.</title>
        <authorList>
            <person name="Hosoyama A."/>
            <person name="Uohara A."/>
            <person name="Ohji S."/>
            <person name="Ichikawa N."/>
        </authorList>
    </citation>
    <scope>NUCLEOTIDE SEQUENCE [LARGE SCALE GENOMIC DNA]</scope>
    <source>
        <strain evidence="2 7">NBRC 105008</strain>
    </source>
</reference>
<dbReference type="OrthoDB" id="725917at2"/>
<dbReference type="PROSITE" id="PS51257">
    <property type="entry name" value="PROKAR_LIPOPROTEIN"/>
    <property type="match status" value="1"/>
</dbReference>
<sequence>MKLIKTLKHNNTIFGLLLSSILLVSCNGYLDVDTDTDNPTIAPLNYLLTSTQVSLGKTTGFQDYSGDVLQVYTHQMTVKEEQDQYGTKVNNVTVQNDWDNLYLTLTDIQSLIQQSSESGDLIYLGIAQLEKAYLMSVAVDLWGDVPYTDATLLKGGIVAPKFDNQIDIYKSVLTLIETAKTNLKTNTGLEPGADDLFYGGDTDKWIRFANTFKLKLYNQMRLSSEFDQTGFNALIAENNFFTSIDDDFQFQHTANSSPSDERNPLFLESYNSSQFTTYMSPWFYEIMMGMNPNIHNGNKDPRINYYFFNQLKAGQFPPDLGDTATGNPKADYWDASTGFFSIRFGSQGPWSSFSTENSNTYPGIFPCGGRYDDGEGAVIDVKSGTGIAPHRILTYDEFLYIQAELIQAGKLTGNAATKLQQAITASFAKVDQVVENSKTTQTDIPVLSGSSKATTFINKIMTEFTNGDNTKKLEIIMTQKWVATFGDPMDQYTDYRRTGFPILANPNSTSKEYQLDNGDDFPIDDSETVLKNPYQLSLYWPLSELNLNKNAPAQKNPATYKIFWDN</sequence>
<dbReference type="Pfam" id="PF12771">
    <property type="entry name" value="SusD-like_2"/>
    <property type="match status" value="1"/>
</dbReference>
<gene>
    <name evidence="3" type="ORF">FBGL_13995</name>
    <name evidence="2" type="ORF">FGL01_26700</name>
    <name evidence="4" type="ORF">SAMN05192550_2344</name>
</gene>
<evidence type="ECO:0000313" key="7">
    <source>
        <dbReference type="Proteomes" id="UP000321579"/>
    </source>
</evidence>
<dbReference type="AlphaFoldDB" id="A0A1B9DHM2"/>
<reference evidence="5" key="1">
    <citation type="submission" date="2016-03" db="EMBL/GenBank/DDBJ databases">
        <title>Draft genome sequence of Paenibacillus glacialis DSM 22343.</title>
        <authorList>
            <person name="Shin S.-K."/>
            <person name="Yi H."/>
        </authorList>
    </citation>
    <scope>NUCLEOTIDE SEQUENCE [LARGE SCALE GENOMIC DNA]</scope>
    <source>
        <strain evidence="5">NBRC 105008</strain>
    </source>
</reference>
<dbReference type="RefSeq" id="WP_066329377.1">
    <property type="nucleotide sequence ID" value="NZ_BJVF01000007.1"/>
</dbReference>
<reference evidence="4 6" key="3">
    <citation type="submission" date="2016-10" db="EMBL/GenBank/DDBJ databases">
        <authorList>
            <person name="Varghese N."/>
            <person name="Submissions S."/>
        </authorList>
    </citation>
    <scope>NUCLEOTIDE SEQUENCE [LARGE SCALE GENOMIC DNA]</scope>
    <source>
        <strain evidence="4 6">Gm-149</strain>
    </source>
</reference>
<comment type="caution">
    <text evidence="3">The sequence shown here is derived from an EMBL/GenBank/DDBJ whole genome shotgun (WGS) entry which is preliminary data.</text>
</comment>
<dbReference type="Proteomes" id="UP000182367">
    <property type="component" value="Unassembled WGS sequence"/>
</dbReference>
<dbReference type="EMBL" id="LVEO01000026">
    <property type="protein sequence ID" value="OCB69139.1"/>
    <property type="molecule type" value="Genomic_DNA"/>
</dbReference>
<protein>
    <submittedName>
        <fullName evidence="4">Starch-binding associating with outer membrane</fullName>
    </submittedName>
</protein>
<dbReference type="SUPFAM" id="SSF48452">
    <property type="entry name" value="TPR-like"/>
    <property type="match status" value="1"/>
</dbReference>
<dbReference type="EMBL" id="BJVF01000007">
    <property type="protein sequence ID" value="GEL11931.1"/>
    <property type="molecule type" value="Genomic_DNA"/>
</dbReference>
<evidence type="ECO:0000256" key="1">
    <source>
        <dbReference type="SAM" id="SignalP"/>
    </source>
</evidence>
<feature type="signal peptide" evidence="1">
    <location>
        <begin position="1"/>
        <end position="30"/>
    </location>
</feature>
<feature type="chain" id="PRO_5044556068" evidence="1">
    <location>
        <begin position="31"/>
        <end position="566"/>
    </location>
</feature>